<feature type="region of interest" description="Disordered" evidence="7">
    <location>
        <begin position="379"/>
        <end position="422"/>
    </location>
</feature>
<dbReference type="InterPro" id="IPR003594">
    <property type="entry name" value="HATPase_dom"/>
</dbReference>
<feature type="region of interest" description="Disordered" evidence="7">
    <location>
        <begin position="290"/>
        <end position="309"/>
    </location>
</feature>
<organism evidence="10 11">
    <name type="scientific">Somion occarium</name>
    <dbReference type="NCBI Taxonomy" id="3059160"/>
    <lineage>
        <taxon>Eukaryota</taxon>
        <taxon>Fungi</taxon>
        <taxon>Dikarya</taxon>
        <taxon>Basidiomycota</taxon>
        <taxon>Agaricomycotina</taxon>
        <taxon>Agaricomycetes</taxon>
        <taxon>Polyporales</taxon>
        <taxon>Cerrenaceae</taxon>
        <taxon>Somion</taxon>
    </lineage>
</organism>
<reference evidence="11" key="1">
    <citation type="submission" date="2024-04" db="EMBL/GenBank/DDBJ databases">
        <authorList>
            <person name="Shaw F."/>
            <person name="Minotto A."/>
        </authorList>
    </citation>
    <scope>NUCLEOTIDE SEQUENCE [LARGE SCALE GENOMIC DNA]</scope>
</reference>
<evidence type="ECO:0000256" key="6">
    <source>
        <dbReference type="PROSITE-ProRule" id="PRU00169"/>
    </source>
</evidence>
<dbReference type="InterPro" id="IPR003661">
    <property type="entry name" value="HisK_dim/P_dom"/>
</dbReference>
<dbReference type="SUPFAM" id="SSF47384">
    <property type="entry name" value="Homodimeric domain of signal transducing histidine kinase"/>
    <property type="match status" value="1"/>
</dbReference>
<dbReference type="PRINTS" id="PR00344">
    <property type="entry name" value="BCTRLSENSOR"/>
</dbReference>
<dbReference type="SMART" id="SM00388">
    <property type="entry name" value="HisKA"/>
    <property type="match status" value="1"/>
</dbReference>
<dbReference type="CDD" id="cd17546">
    <property type="entry name" value="REC_hyHK_CKI1_RcsC-like"/>
    <property type="match status" value="1"/>
</dbReference>
<dbReference type="Pfam" id="PF00512">
    <property type="entry name" value="HisKA"/>
    <property type="match status" value="1"/>
</dbReference>
<dbReference type="Gene3D" id="3.30.450.40">
    <property type="match status" value="1"/>
</dbReference>
<name>A0ABP1EA15_9APHY</name>
<comment type="catalytic activity">
    <reaction evidence="1">
        <text>ATP + protein L-histidine = ADP + protein N-phospho-L-histidine.</text>
        <dbReference type="EC" id="2.7.13.3"/>
    </reaction>
</comment>
<evidence type="ECO:0000256" key="7">
    <source>
        <dbReference type="SAM" id="MobiDB-lite"/>
    </source>
</evidence>
<feature type="compositionally biased region" description="Low complexity" evidence="7">
    <location>
        <begin position="442"/>
        <end position="471"/>
    </location>
</feature>
<dbReference type="Proteomes" id="UP001497453">
    <property type="component" value="Chromosome 9"/>
</dbReference>
<evidence type="ECO:0000256" key="1">
    <source>
        <dbReference type="ARBA" id="ARBA00000085"/>
    </source>
</evidence>
<keyword evidence="3 6" id="KW-0597">Phosphoprotein</keyword>
<evidence type="ECO:0000313" key="11">
    <source>
        <dbReference type="Proteomes" id="UP001497453"/>
    </source>
</evidence>
<dbReference type="PROSITE" id="PS50109">
    <property type="entry name" value="HIS_KIN"/>
    <property type="match status" value="1"/>
</dbReference>
<dbReference type="Pfam" id="PF02518">
    <property type="entry name" value="HATPase_c"/>
    <property type="match status" value="1"/>
</dbReference>
<dbReference type="InterPro" id="IPR004358">
    <property type="entry name" value="Sig_transdc_His_kin-like_C"/>
</dbReference>
<dbReference type="SUPFAM" id="SSF55781">
    <property type="entry name" value="GAF domain-like"/>
    <property type="match status" value="1"/>
</dbReference>
<evidence type="ECO:0000256" key="2">
    <source>
        <dbReference type="ARBA" id="ARBA00012438"/>
    </source>
</evidence>
<feature type="region of interest" description="Disordered" evidence="7">
    <location>
        <begin position="82"/>
        <end position="103"/>
    </location>
</feature>
<evidence type="ECO:0000256" key="4">
    <source>
        <dbReference type="ARBA" id="ARBA00022679"/>
    </source>
</evidence>
<dbReference type="Pfam" id="PF00072">
    <property type="entry name" value="Response_reg"/>
    <property type="match status" value="1"/>
</dbReference>
<proteinExistence type="predicted"/>
<feature type="modified residue" description="4-aspartylphosphate" evidence="6">
    <location>
        <position position="1548"/>
    </location>
</feature>
<sequence length="1630" mass="178139">MDGIQPNTSRNEAGPFSVPSLALNDITLPLASAVPHISIPRLSLGPKPSKPKLRRPSTASSAEDKSILLPTSFVCDQLSVGTSSDHYRTPSPEGESTSVNEKPSIEEVNRRAHAAVAGLRAEASRLASAGEHCFARFQLKCNLTSYIICCVVDVLPSPFDSSPSDEQVPQGNTGHERTDEQVDYDWATFINAYALGRWDPLRTPQPPRSHLHASLPPSRSVLHSIVIEIPESSEPIFESPVTSLGESCLREETSSGVPSDYEDVTRDSVEGFTRSAPPAYHLPPILASSTTKASTSTLPDGGISKLSDRRPHILPMNLGPFAHRIRNSWADIRSSSNSGSSSSGEVRLPNVSNADVATSAAAIRWAGARVSVAPLALPSPEHELTDPMRGVTATIPGSHPPDMYARPEPLPLQSPTGVRKTRLSSFWQGTQDVEDKLPTIQASPDDSASQSSSEQSKSSSPPSSIPFIGPSVAPATAPIRGFPETEDDDYFGSVDGHRAESASSVTSDQPSFGSSSAIRPDIDLMRQSSAPPFDAEPSTVPALSRRICLTRQTSAPVTSPALYERRLRLTRPASDGSIGILQGRAAKEEQMYNELGYLAPPNPPDELERRRALYKFNIWNTGHDMNFDRIAHLVKLVFSTRIVVIALVDGNDVFFKSESGLGMQNLPRTSSFDAHTILQRDEEPTVVLDAQDDWRFAKNPLTIGAPHIRFYAGCPLRTQDGFNIGTLSIMDDTPRREFSPRQRHTLKEFAQVAMRELELWRDKIQLRIRDRIQTSMEQFTRECLEVDKDSKGEKSHGLFVGTSMEQIYERAARLVHRTLDLEGAVVMDVSHVDVLETFGAESSTSISIHHADPQLGTITRSLCQDEHAKLHEFFARHPDGKISEGVVPVGLRPFLPSRIQYALTVPIFNIDKRPFAVLCAYSTGERTTPFLEGHELSYLRAIGVIILSAVLKRRMILADKAKSLFISNISHELRTPLHGILASAELLSETQLDHSQASFLQTVQACGTSLVETVNHVLDFTKLSGNAKSGGVENIIHRSKVDIMQLVEEATEGCWIGHRARMFTSEIGSVYSPPDRQPYQPAAAQPTETPKHVETVIDIGHNKEGWIYKCEKGGIRRVLMNLFGNSLKFTSDGYVHVMLRKLPPGSDHNTANTVKLELSVIDTGKGISQNFLKNQLFHPFSQENPLQTGTGLGLAIVNSIVRSSSVDGKVDVSSVEGVGTEIRVTFTAEPVEDYESANNDGELLKLYDTLRRPTISLVGFNESHRGERLLQNVLSSYLVSRWGFSVAQGLDLGDIVIVNEDHTMVARAVEAKDVRRPYIILSSARGDPRLMSVVADYEHIGGFCRIAYKPVGPCRLYSVLKLCLHALHIAESSQLKYTSEPLSAGPPHSNGHAVSPDMGERSPFSNPLPRRFSEESGHPNAVFPRPSLGPRALTAHPATSWTQLPSQEEQDDEDADRDYTSDSGATSQNSSSPTVAVGTGGTLLKSSVGTGSAKNGVRVLVVEDNAILRNLLIKWLRNKGYDYRDAADGLDGVRVFESDGRFDVVLLDLSMPVLDGVGATAQMRNIEASRRKGNTNVNGRDAQAARILALTGMSSLEDKRRAFEAGVDGYLVKPVAFKTLDGMFHKLGFS</sequence>
<dbReference type="InterPro" id="IPR003018">
    <property type="entry name" value="GAF"/>
</dbReference>
<feature type="domain" description="Histidine kinase" evidence="8">
    <location>
        <begin position="968"/>
        <end position="1230"/>
    </location>
</feature>
<keyword evidence="11" id="KW-1185">Reference proteome</keyword>
<feature type="compositionally biased region" description="Polar residues" evidence="7">
    <location>
        <begin position="501"/>
        <end position="517"/>
    </location>
</feature>
<dbReference type="SUPFAM" id="SSF52172">
    <property type="entry name" value="CheY-like"/>
    <property type="match status" value="1"/>
</dbReference>
<evidence type="ECO:0000256" key="3">
    <source>
        <dbReference type="ARBA" id="ARBA00022553"/>
    </source>
</evidence>
<dbReference type="EC" id="2.7.13.3" evidence="2"/>
<feature type="region of interest" description="Disordered" evidence="7">
    <location>
        <begin position="1379"/>
        <end position="1478"/>
    </location>
</feature>
<dbReference type="EMBL" id="OZ037952">
    <property type="protein sequence ID" value="CAL1716853.1"/>
    <property type="molecule type" value="Genomic_DNA"/>
</dbReference>
<dbReference type="Gene3D" id="1.10.287.130">
    <property type="match status" value="1"/>
</dbReference>
<dbReference type="SMART" id="SM00387">
    <property type="entry name" value="HATPase_c"/>
    <property type="match status" value="1"/>
</dbReference>
<accession>A0ABP1EA15</accession>
<evidence type="ECO:0000256" key="5">
    <source>
        <dbReference type="ARBA" id="ARBA00022777"/>
    </source>
</evidence>
<dbReference type="InterPro" id="IPR001789">
    <property type="entry name" value="Sig_transdc_resp-reg_receiver"/>
</dbReference>
<dbReference type="InterPro" id="IPR011006">
    <property type="entry name" value="CheY-like_superfamily"/>
</dbReference>
<dbReference type="CDD" id="cd00082">
    <property type="entry name" value="HisKA"/>
    <property type="match status" value="1"/>
</dbReference>
<dbReference type="Gene3D" id="3.30.565.10">
    <property type="entry name" value="Histidine kinase-like ATPase, C-terminal domain"/>
    <property type="match status" value="1"/>
</dbReference>
<dbReference type="InterPro" id="IPR005467">
    <property type="entry name" value="His_kinase_dom"/>
</dbReference>
<protein>
    <recommendedName>
        <fullName evidence="2">histidine kinase</fullName>
        <ecNumber evidence="2">2.7.13.3</ecNumber>
    </recommendedName>
</protein>
<dbReference type="InterPro" id="IPR036097">
    <property type="entry name" value="HisK_dim/P_sf"/>
</dbReference>
<dbReference type="InterPro" id="IPR036890">
    <property type="entry name" value="HATPase_C_sf"/>
</dbReference>
<dbReference type="SMART" id="SM00448">
    <property type="entry name" value="REC"/>
    <property type="match status" value="1"/>
</dbReference>
<evidence type="ECO:0000313" key="10">
    <source>
        <dbReference type="EMBL" id="CAL1716853.1"/>
    </source>
</evidence>
<dbReference type="PANTHER" id="PTHR43047:SF72">
    <property type="entry name" value="OSMOSENSING HISTIDINE PROTEIN KINASE SLN1"/>
    <property type="match status" value="1"/>
</dbReference>
<dbReference type="SUPFAM" id="SSF55874">
    <property type="entry name" value="ATPase domain of HSP90 chaperone/DNA topoisomerase II/histidine kinase"/>
    <property type="match status" value="1"/>
</dbReference>
<evidence type="ECO:0000259" key="8">
    <source>
        <dbReference type="PROSITE" id="PS50109"/>
    </source>
</evidence>
<dbReference type="InterPro" id="IPR029016">
    <property type="entry name" value="GAF-like_dom_sf"/>
</dbReference>
<dbReference type="Gene3D" id="3.40.50.2300">
    <property type="match status" value="1"/>
</dbReference>
<keyword evidence="5" id="KW-0418">Kinase</keyword>
<dbReference type="Pfam" id="PF01590">
    <property type="entry name" value="GAF"/>
    <property type="match status" value="1"/>
</dbReference>
<feature type="region of interest" description="Disordered" evidence="7">
    <location>
        <begin position="40"/>
        <end position="63"/>
    </location>
</feature>
<keyword evidence="4" id="KW-0808">Transferase</keyword>
<feature type="compositionally biased region" description="Polar residues" evidence="7">
    <location>
        <begin position="1461"/>
        <end position="1474"/>
    </location>
</feature>
<feature type="region of interest" description="Disordered" evidence="7">
    <location>
        <begin position="439"/>
        <end position="520"/>
    </location>
</feature>
<feature type="compositionally biased region" description="Polar residues" evidence="7">
    <location>
        <begin position="1437"/>
        <end position="1446"/>
    </location>
</feature>
<dbReference type="PANTHER" id="PTHR43047">
    <property type="entry name" value="TWO-COMPONENT HISTIDINE PROTEIN KINASE"/>
    <property type="match status" value="1"/>
</dbReference>
<evidence type="ECO:0000259" key="9">
    <source>
        <dbReference type="PROSITE" id="PS50110"/>
    </source>
</evidence>
<gene>
    <name evidence="10" type="ORF">GFSPODELE1_LOCUS10934</name>
</gene>
<dbReference type="PROSITE" id="PS50110">
    <property type="entry name" value="RESPONSE_REGULATORY"/>
    <property type="match status" value="1"/>
</dbReference>
<feature type="domain" description="Response regulatory" evidence="9">
    <location>
        <begin position="1498"/>
        <end position="1628"/>
    </location>
</feature>